<protein>
    <recommendedName>
        <fullName evidence="1">HTH-like domain-containing protein</fullName>
    </recommendedName>
</protein>
<dbReference type="EMBL" id="FN543093">
    <property type="protein sequence ID" value="CBA32565.1"/>
    <property type="molecule type" value="Genomic_DNA"/>
</dbReference>
<reference evidence="3" key="2">
    <citation type="journal article" date="2011" name="J. Bacteriol.">
        <title>Complete genome sequence of Cronobacter turicensis LMG 23827, a food-borne pathogen causing deaths in neonates.</title>
        <authorList>
            <person name="Stephan R."/>
            <person name="Lehner A."/>
            <person name="Tischler P."/>
            <person name="Rattei T."/>
        </authorList>
    </citation>
    <scope>NUCLEOTIDE SEQUENCE [LARGE SCALE GENOMIC DNA]</scope>
    <source>
        <strain evidence="3">DSM 18703 / CCUG 55852 / LMG 23827 / z3032</strain>
    </source>
</reference>
<organism evidence="2 3">
    <name type="scientific">Cronobacter turicensis (strain DSM 18703 / CCUG 55852 / LMG 23827 / z3032)</name>
    <dbReference type="NCBI Taxonomy" id="693216"/>
    <lineage>
        <taxon>Bacteria</taxon>
        <taxon>Pseudomonadati</taxon>
        <taxon>Pseudomonadota</taxon>
        <taxon>Gammaproteobacteria</taxon>
        <taxon>Enterobacterales</taxon>
        <taxon>Enterobacteriaceae</taxon>
        <taxon>Cronobacter</taxon>
    </lineage>
</organism>
<dbReference type="InterPro" id="IPR025948">
    <property type="entry name" value="HTH-like_dom"/>
</dbReference>
<evidence type="ECO:0000259" key="1">
    <source>
        <dbReference type="Pfam" id="PF13276"/>
    </source>
</evidence>
<feature type="domain" description="HTH-like" evidence="1">
    <location>
        <begin position="16"/>
        <end position="62"/>
    </location>
</feature>
<dbReference type="AlphaFoldDB" id="C9XXB6"/>
<gene>
    <name evidence="2" type="ordered locus">Ctu_29780</name>
</gene>
<reference evidence="2 3" key="1">
    <citation type="journal article" date="2010" name="J. Bacteriol.">
        <title>Complete Genome Sequence of Cronobacter turicensis LMG 23827, a foodborne pathogen causing deaths in neonates.</title>
        <authorList>
            <person name="Stephan R."/>
            <person name="Lehner A."/>
            <person name="Tischler P."/>
            <person name="Rattei T."/>
        </authorList>
    </citation>
    <scope>NUCLEOTIDE SEQUENCE [LARGE SCALE GENOMIC DNA]</scope>
    <source>
        <strain evidence="3">DSM 18703 / CCUG 55852 / LMG 23827 / z3032</strain>
    </source>
</reference>
<evidence type="ECO:0000313" key="3">
    <source>
        <dbReference type="Proteomes" id="UP000002069"/>
    </source>
</evidence>
<dbReference type="PANTHER" id="PTHR47515">
    <property type="entry name" value="LOW CALCIUM RESPONSE LOCUS PROTEIN T"/>
    <property type="match status" value="1"/>
</dbReference>
<dbReference type="Proteomes" id="UP000002069">
    <property type="component" value="Chromosome"/>
</dbReference>
<accession>C9XXB6</accession>
<proteinExistence type="predicted"/>
<sequence length="140" mass="17011">MQLFPLSFCGGRRLRIRESTETRIHYGYHRVHVMLRREVWRDNHKRIYRLYSEQGLSPRLKHPRRNNSAQRRQPQLHGRYPHHVWGMDFAFDVLFNRRRLHLLTSTHVNAWWNCVVQNLRSTEVAEMMNTIALKRPLPTC</sequence>
<dbReference type="HOGENOM" id="CLU_027402_31_3_6"/>
<dbReference type="Pfam" id="PF13276">
    <property type="entry name" value="HTH_21"/>
    <property type="match status" value="1"/>
</dbReference>
<keyword evidence="3" id="KW-1185">Reference proteome</keyword>
<dbReference type="PANTHER" id="PTHR47515:SF1">
    <property type="entry name" value="BLR2054 PROTEIN"/>
    <property type="match status" value="1"/>
</dbReference>
<name>C9XXB6_CROTZ</name>
<evidence type="ECO:0000313" key="2">
    <source>
        <dbReference type="EMBL" id="CBA32565.1"/>
    </source>
</evidence>
<dbReference type="KEGG" id="ctu:CTU_29780"/>